<dbReference type="InterPro" id="IPR013083">
    <property type="entry name" value="Znf_RING/FYVE/PHD"/>
</dbReference>
<dbReference type="Proteomes" id="UP000800235">
    <property type="component" value="Unassembled WGS sequence"/>
</dbReference>
<dbReference type="AlphaFoldDB" id="A0A9P4NH36"/>
<dbReference type="InterPro" id="IPR011011">
    <property type="entry name" value="Znf_FYVE_PHD"/>
</dbReference>
<gene>
    <name evidence="3" type="ORF">EJ08DRAFT_727914</name>
</gene>
<dbReference type="CDD" id="cd04370">
    <property type="entry name" value="BAH"/>
    <property type="match status" value="1"/>
</dbReference>
<dbReference type="Gene3D" id="2.30.30.490">
    <property type="match status" value="1"/>
</dbReference>
<organism evidence="3 4">
    <name type="scientific">Tothia fuscella</name>
    <dbReference type="NCBI Taxonomy" id="1048955"/>
    <lineage>
        <taxon>Eukaryota</taxon>
        <taxon>Fungi</taxon>
        <taxon>Dikarya</taxon>
        <taxon>Ascomycota</taxon>
        <taxon>Pezizomycotina</taxon>
        <taxon>Dothideomycetes</taxon>
        <taxon>Pleosporomycetidae</taxon>
        <taxon>Venturiales</taxon>
        <taxon>Cylindrosympodiaceae</taxon>
        <taxon>Tothia</taxon>
    </lineage>
</organism>
<dbReference type="InterPro" id="IPR001025">
    <property type="entry name" value="BAH_dom"/>
</dbReference>
<comment type="caution">
    <text evidence="3">The sequence shown here is derived from an EMBL/GenBank/DDBJ whole genome shotgun (WGS) entry which is preliminary data.</text>
</comment>
<keyword evidence="4" id="KW-1185">Reference proteome</keyword>
<dbReference type="EMBL" id="MU007104">
    <property type="protein sequence ID" value="KAF2420998.1"/>
    <property type="molecule type" value="Genomic_DNA"/>
</dbReference>
<evidence type="ECO:0000256" key="1">
    <source>
        <dbReference type="SAM" id="MobiDB-lite"/>
    </source>
</evidence>
<name>A0A9P4NH36_9PEZI</name>
<protein>
    <recommendedName>
        <fullName evidence="2">BAH domain-containing protein</fullName>
    </recommendedName>
</protein>
<dbReference type="Gene3D" id="3.30.40.10">
    <property type="entry name" value="Zinc/RING finger domain, C3HC4 (zinc finger)"/>
    <property type="match status" value="1"/>
</dbReference>
<dbReference type="PANTHER" id="PTHR46364">
    <property type="entry name" value="OS08G0421900 PROTEIN"/>
    <property type="match status" value="1"/>
</dbReference>
<sequence length="366" mass="41596">MKRKSTSSASPRKRQKSATNSEQEPLPLEFTTRVVIDKTKDKKKADEAEYEPLVGELDANLDKAFYTVKPVSWNNLKKYKRFSIMSETFQVGDCILVKAAAAVDESRLPDTLKERWVAKALECRAFDEQAVYIRLVWFQRPEDLPGGRTSWHGTNELIASNDTQIIDANTVDGKVEVHHWNEEDDSIDLKDGELFWRQSYDMTKKTSVYSALRGHCSCNQPSNPDELLIRCENKKCLRWLHEECLVDDLATTLLGGEPEVQATENGNANGTSKSKKKGRKSEAVSSKLYDRIRVVDPRSEKVDRLPSVFRITPSEKGRPPFTVKIDEKTSGDNTVYRFVSTDMAGYSAKKPWEQEIKCLCCKSVID</sequence>
<feature type="region of interest" description="Disordered" evidence="1">
    <location>
        <begin position="1"/>
        <end position="30"/>
    </location>
</feature>
<feature type="region of interest" description="Disordered" evidence="1">
    <location>
        <begin position="257"/>
        <end position="282"/>
    </location>
</feature>
<evidence type="ECO:0000313" key="3">
    <source>
        <dbReference type="EMBL" id="KAF2420998.1"/>
    </source>
</evidence>
<evidence type="ECO:0000313" key="4">
    <source>
        <dbReference type="Proteomes" id="UP000800235"/>
    </source>
</evidence>
<proteinExistence type="predicted"/>
<dbReference type="OrthoDB" id="10259622at2759"/>
<feature type="compositionally biased region" description="Polar residues" evidence="1">
    <location>
        <begin position="262"/>
        <end position="271"/>
    </location>
</feature>
<accession>A0A9P4NH36</accession>
<feature type="compositionally biased region" description="Basic residues" evidence="1">
    <location>
        <begin position="1"/>
        <end position="16"/>
    </location>
</feature>
<dbReference type="SMART" id="SM00439">
    <property type="entry name" value="BAH"/>
    <property type="match status" value="1"/>
</dbReference>
<dbReference type="Pfam" id="PF01426">
    <property type="entry name" value="BAH"/>
    <property type="match status" value="1"/>
</dbReference>
<evidence type="ECO:0000259" key="2">
    <source>
        <dbReference type="PROSITE" id="PS51038"/>
    </source>
</evidence>
<dbReference type="SUPFAM" id="SSF57903">
    <property type="entry name" value="FYVE/PHD zinc finger"/>
    <property type="match status" value="1"/>
</dbReference>
<dbReference type="PROSITE" id="PS51038">
    <property type="entry name" value="BAH"/>
    <property type="match status" value="1"/>
</dbReference>
<dbReference type="InterPro" id="IPR043151">
    <property type="entry name" value="BAH_sf"/>
</dbReference>
<feature type="domain" description="BAH" evidence="2">
    <location>
        <begin position="87"/>
        <end position="211"/>
    </location>
</feature>
<dbReference type="GO" id="GO:0003682">
    <property type="term" value="F:chromatin binding"/>
    <property type="evidence" value="ECO:0007669"/>
    <property type="project" value="InterPro"/>
</dbReference>
<reference evidence="3" key="1">
    <citation type="journal article" date="2020" name="Stud. Mycol.">
        <title>101 Dothideomycetes genomes: a test case for predicting lifestyles and emergence of pathogens.</title>
        <authorList>
            <person name="Haridas S."/>
            <person name="Albert R."/>
            <person name="Binder M."/>
            <person name="Bloem J."/>
            <person name="Labutti K."/>
            <person name="Salamov A."/>
            <person name="Andreopoulos B."/>
            <person name="Baker S."/>
            <person name="Barry K."/>
            <person name="Bills G."/>
            <person name="Bluhm B."/>
            <person name="Cannon C."/>
            <person name="Castanera R."/>
            <person name="Culley D."/>
            <person name="Daum C."/>
            <person name="Ezra D."/>
            <person name="Gonzalez J."/>
            <person name="Henrissat B."/>
            <person name="Kuo A."/>
            <person name="Liang C."/>
            <person name="Lipzen A."/>
            <person name="Lutzoni F."/>
            <person name="Magnuson J."/>
            <person name="Mondo S."/>
            <person name="Nolan M."/>
            <person name="Ohm R."/>
            <person name="Pangilinan J."/>
            <person name="Park H.-J."/>
            <person name="Ramirez L."/>
            <person name="Alfaro M."/>
            <person name="Sun H."/>
            <person name="Tritt A."/>
            <person name="Yoshinaga Y."/>
            <person name="Zwiers L.-H."/>
            <person name="Turgeon B."/>
            <person name="Goodwin S."/>
            <person name="Spatafora J."/>
            <person name="Crous P."/>
            <person name="Grigoriev I."/>
        </authorList>
    </citation>
    <scope>NUCLEOTIDE SEQUENCE</scope>
    <source>
        <strain evidence="3">CBS 130266</strain>
    </source>
</reference>